<dbReference type="PANTHER" id="PTHR48051:SF1">
    <property type="entry name" value="RAS SUPPRESSOR PROTEIN 1"/>
    <property type="match status" value="1"/>
</dbReference>
<sequence>MPVKPPRSGSTRVDTDVHPAMTRRLDKDFALVRTPDLNGTAPWVRGDDPKLRGSLPGDVVGADRTLPTPMVEVRPAPHTNPSPPVIARSLDSYAMRSPAGLPAADGDGFRLYKKRQYVDVSGGGIVLVGVEPDSGFYRARLPSELLPTGPWMLRDSRSGLWHPHNDFNARTDPLTAAGLQGFRSGLDLSGVAPGSDGVVRHAGKLYVVIDQQAYQVLQDLAASRPEYKVWRLVDPSHPGATDSANIYRASLGGETLAITRNERNTWVSILPGLRGGMQRNEAAGANPFNFHRPWLTDSGPSRGQAAVADATTRAQVKRYFADSTDQHADDFIARFAEAGAAEVELKRLQLEFPQLNREVTAWETAYRGDSSSERIRRLAIGASVRRLFKLQGDSSEKVYRDGRLIGFRLKLDLGARGNFALPVFSTRLGSVVSLGLEGRTSRNLGDLLSMFPRMDTLQTRRIDGQKLLAQLDKLPQLRVLEIRESSLLLSSTGLDHFATLTGLEELSLINCGIWPDLSVRGMTGLRVLRARSCGLLRLPFGLDEVAVASRLQVLDLYHNPELRHPPDVTQMSELRVLDLSHTRISAPPPGLGMQSGPSRLQVLNLSSTPLAVAPSLSAMSALLEVDLSHTAIKTFPDGVNSEVPRARLDLSYTRIESIPEAVELREGFNLTGTLISDPVYFRRLIAARRQTGTDIWLGRASSHLVIDHWMHNVPQAQRAARISLWDSLIDQTNVAMMGKIRELVRTPEFQVERPLLQRRVWAFLEHFQKASLGEQDALRDIAITESSPGKMLERLEEEMTKFDSTWQHQPPHHLPKRPRLA</sequence>
<dbReference type="RefSeq" id="WP_150637978.1">
    <property type="nucleotide sequence ID" value="NZ_CABVIC010000005.1"/>
</dbReference>
<dbReference type="InterPro" id="IPR032675">
    <property type="entry name" value="LRR_dom_sf"/>
</dbReference>
<evidence type="ECO:0000313" key="4">
    <source>
        <dbReference type="EMBL" id="VVP31534.1"/>
    </source>
</evidence>
<dbReference type="Proteomes" id="UP000326067">
    <property type="component" value="Unassembled WGS sequence"/>
</dbReference>
<feature type="region of interest" description="Disordered" evidence="3">
    <location>
        <begin position="41"/>
        <end position="64"/>
    </location>
</feature>
<name>A0A5E7N311_PSEFL</name>
<feature type="compositionally biased region" description="Basic residues" evidence="3">
    <location>
        <begin position="810"/>
        <end position="821"/>
    </location>
</feature>
<organism evidence="4 5">
    <name type="scientific">Pseudomonas fluorescens</name>
    <dbReference type="NCBI Taxonomy" id="294"/>
    <lineage>
        <taxon>Bacteria</taxon>
        <taxon>Pseudomonadati</taxon>
        <taxon>Pseudomonadota</taxon>
        <taxon>Gammaproteobacteria</taxon>
        <taxon>Pseudomonadales</taxon>
        <taxon>Pseudomonadaceae</taxon>
        <taxon>Pseudomonas</taxon>
    </lineage>
</organism>
<proteinExistence type="predicted"/>
<evidence type="ECO:0000256" key="3">
    <source>
        <dbReference type="SAM" id="MobiDB-lite"/>
    </source>
</evidence>
<dbReference type="SUPFAM" id="SSF52058">
    <property type="entry name" value="L domain-like"/>
    <property type="match status" value="1"/>
</dbReference>
<evidence type="ECO:0000256" key="1">
    <source>
        <dbReference type="ARBA" id="ARBA00022614"/>
    </source>
</evidence>
<keyword evidence="2" id="KW-0677">Repeat</keyword>
<evidence type="ECO:0000256" key="2">
    <source>
        <dbReference type="ARBA" id="ARBA00022737"/>
    </source>
</evidence>
<keyword evidence="1" id="KW-0433">Leucine-rich repeat</keyword>
<evidence type="ECO:0000313" key="5">
    <source>
        <dbReference type="Proteomes" id="UP000326067"/>
    </source>
</evidence>
<accession>A0A5E7N311</accession>
<dbReference type="GO" id="GO:0005737">
    <property type="term" value="C:cytoplasm"/>
    <property type="evidence" value="ECO:0007669"/>
    <property type="project" value="TreeGrafter"/>
</dbReference>
<dbReference type="AlphaFoldDB" id="A0A5E7N311"/>
<feature type="region of interest" description="Disordered" evidence="3">
    <location>
        <begin position="801"/>
        <end position="821"/>
    </location>
</feature>
<protein>
    <recommendedName>
        <fullName evidence="6">Leucine-rich repeat domain-containing protein</fullName>
    </recommendedName>
</protein>
<dbReference type="EMBL" id="CABVIC010000005">
    <property type="protein sequence ID" value="VVP31534.1"/>
    <property type="molecule type" value="Genomic_DNA"/>
</dbReference>
<gene>
    <name evidence="4" type="ORF">PS847_04369</name>
</gene>
<evidence type="ECO:0008006" key="6">
    <source>
        <dbReference type="Google" id="ProtNLM"/>
    </source>
</evidence>
<dbReference type="PANTHER" id="PTHR48051">
    <property type="match status" value="1"/>
</dbReference>
<dbReference type="InterPro" id="IPR050216">
    <property type="entry name" value="LRR_domain-containing"/>
</dbReference>
<reference evidence="4 5" key="1">
    <citation type="submission" date="2019-09" db="EMBL/GenBank/DDBJ databases">
        <authorList>
            <person name="Chandra G."/>
            <person name="Truman W A."/>
        </authorList>
    </citation>
    <scope>NUCLEOTIDE SEQUENCE [LARGE SCALE GENOMIC DNA]</scope>
    <source>
        <strain evidence="4">PS847</strain>
    </source>
</reference>
<dbReference type="Gene3D" id="3.80.10.10">
    <property type="entry name" value="Ribonuclease Inhibitor"/>
    <property type="match status" value="1"/>
</dbReference>